<proteinExistence type="predicted"/>
<accession>A0A7S1JT56</accession>
<dbReference type="AlphaFoldDB" id="A0A7S1JT56"/>
<organism evidence="2">
    <name type="scientific">Vitrella brassicaformis</name>
    <dbReference type="NCBI Taxonomy" id="1169539"/>
    <lineage>
        <taxon>Eukaryota</taxon>
        <taxon>Sar</taxon>
        <taxon>Alveolata</taxon>
        <taxon>Colpodellida</taxon>
        <taxon>Vitrellaceae</taxon>
        <taxon>Vitrella</taxon>
    </lineage>
</organism>
<keyword evidence="1" id="KW-0812">Transmembrane</keyword>
<protein>
    <submittedName>
        <fullName evidence="2">Uncharacterized protein</fullName>
    </submittedName>
</protein>
<evidence type="ECO:0000313" key="2">
    <source>
        <dbReference type="EMBL" id="CAD9052981.1"/>
    </source>
</evidence>
<name>A0A7S1JT56_9ALVE</name>
<sequence>MDGCAHTCLPAYPVFGCPFGCLSVCLLGFMELVRPSFHFSGRSCALTDTFCSVCGVSSHGMCGGMCAYRSDDIHPSSNTYTHTHTHTCTATKIGTESHNWDERQQQPSEWVWRATQRWP</sequence>
<gene>
    <name evidence="2" type="ORF">VBRA1451_LOCUS8043</name>
</gene>
<feature type="transmembrane region" description="Helical" evidence="1">
    <location>
        <begin position="12"/>
        <end position="33"/>
    </location>
</feature>
<evidence type="ECO:0000256" key="1">
    <source>
        <dbReference type="SAM" id="Phobius"/>
    </source>
</evidence>
<dbReference type="EMBL" id="HBGB01013974">
    <property type="protein sequence ID" value="CAD9052981.1"/>
    <property type="molecule type" value="Transcribed_RNA"/>
</dbReference>
<reference evidence="2" key="1">
    <citation type="submission" date="2021-01" db="EMBL/GenBank/DDBJ databases">
        <authorList>
            <person name="Corre E."/>
            <person name="Pelletier E."/>
            <person name="Niang G."/>
            <person name="Scheremetjew M."/>
            <person name="Finn R."/>
            <person name="Kale V."/>
            <person name="Holt S."/>
            <person name="Cochrane G."/>
            <person name="Meng A."/>
            <person name="Brown T."/>
            <person name="Cohen L."/>
        </authorList>
    </citation>
    <scope>NUCLEOTIDE SEQUENCE</scope>
    <source>
        <strain evidence="2">CCMP3346</strain>
    </source>
</reference>
<keyword evidence="1" id="KW-0472">Membrane</keyword>
<keyword evidence="1" id="KW-1133">Transmembrane helix</keyword>